<dbReference type="EMBL" id="JAKEKT020000017">
    <property type="protein sequence ID" value="KAL1646104.1"/>
    <property type="molecule type" value="Genomic_DNA"/>
</dbReference>
<protein>
    <submittedName>
        <fullName evidence="2">Uncharacterized protein</fullName>
    </submittedName>
</protein>
<accession>A0ABR3TX94</accession>
<reference evidence="2 3" key="1">
    <citation type="journal article" date="2023" name="Plant Dis.">
        <title>First Report of Diplodia intermedia Causing Canker and Dieback Diseases on Apple Trees in Canada.</title>
        <authorList>
            <person name="Ellouze W."/>
            <person name="Ilyukhin E."/>
            <person name="Sulman M."/>
            <person name="Ali S."/>
        </authorList>
    </citation>
    <scope>NUCLEOTIDE SEQUENCE [LARGE SCALE GENOMIC DNA]</scope>
    <source>
        <strain evidence="2 3">M45-28</strain>
    </source>
</reference>
<organism evidence="2 3">
    <name type="scientific">Diplodia intermedia</name>
    <dbReference type="NCBI Taxonomy" id="856260"/>
    <lineage>
        <taxon>Eukaryota</taxon>
        <taxon>Fungi</taxon>
        <taxon>Dikarya</taxon>
        <taxon>Ascomycota</taxon>
        <taxon>Pezizomycotina</taxon>
        <taxon>Dothideomycetes</taxon>
        <taxon>Dothideomycetes incertae sedis</taxon>
        <taxon>Botryosphaeriales</taxon>
        <taxon>Botryosphaeriaceae</taxon>
        <taxon>Diplodia</taxon>
    </lineage>
</organism>
<feature type="compositionally biased region" description="Polar residues" evidence="1">
    <location>
        <begin position="92"/>
        <end position="101"/>
    </location>
</feature>
<feature type="region of interest" description="Disordered" evidence="1">
    <location>
        <begin position="76"/>
        <end position="126"/>
    </location>
</feature>
<keyword evidence="3" id="KW-1185">Reference proteome</keyword>
<name>A0ABR3TX94_9PEZI</name>
<evidence type="ECO:0000313" key="3">
    <source>
        <dbReference type="Proteomes" id="UP001521184"/>
    </source>
</evidence>
<gene>
    <name evidence="2" type="ORF">SLS58_003524</name>
</gene>
<dbReference type="Proteomes" id="UP001521184">
    <property type="component" value="Unassembled WGS sequence"/>
</dbReference>
<evidence type="ECO:0000256" key="1">
    <source>
        <dbReference type="SAM" id="MobiDB-lite"/>
    </source>
</evidence>
<sequence length="204" mass="22205">MSCQYPANVSPLLARETNVGDQNGKPQDQQAGVRAYFCCACGFGPMICALYSACIWCQHELDSNCDIDIIPGGTGGTEPHRHHHAEPVTPQGARQTVNASDQAAEPHRQQLPESTEKPTFHPGVIQGDGMSNDHYTLNRYINDPPGVTERMANGLANDGSLVLDSEYCGACQKLGCGPDVWEYPEGDPLDQTELDGYDFMDYAQ</sequence>
<proteinExistence type="predicted"/>
<comment type="caution">
    <text evidence="2">The sequence shown here is derived from an EMBL/GenBank/DDBJ whole genome shotgun (WGS) entry which is preliminary data.</text>
</comment>
<feature type="compositionally biased region" description="Basic and acidic residues" evidence="1">
    <location>
        <begin position="104"/>
        <end position="119"/>
    </location>
</feature>
<evidence type="ECO:0000313" key="2">
    <source>
        <dbReference type="EMBL" id="KAL1646104.1"/>
    </source>
</evidence>